<dbReference type="EMBL" id="JBBKYA010000002">
    <property type="protein sequence ID" value="MFD3275401.1"/>
    <property type="molecule type" value="Genomic_DNA"/>
</dbReference>
<organism evidence="1 2">
    <name type="scientific">Aquirufa echingensis</name>
    <dbReference type="NCBI Taxonomy" id="3096516"/>
    <lineage>
        <taxon>Bacteria</taxon>
        <taxon>Pseudomonadati</taxon>
        <taxon>Bacteroidota</taxon>
        <taxon>Cytophagia</taxon>
        <taxon>Cytophagales</taxon>
        <taxon>Flectobacillaceae</taxon>
        <taxon>Aquirufa</taxon>
    </lineage>
</organism>
<name>A0ABW6CZK6_9BACT</name>
<dbReference type="PROSITE" id="PS51257">
    <property type="entry name" value="PROKAR_LIPOPROTEIN"/>
    <property type="match status" value="1"/>
</dbReference>
<keyword evidence="2" id="KW-1185">Reference proteome</keyword>
<evidence type="ECO:0000313" key="1">
    <source>
        <dbReference type="EMBL" id="MFD3275401.1"/>
    </source>
</evidence>
<proteinExistence type="predicted"/>
<dbReference type="RefSeq" id="WP_377975333.1">
    <property type="nucleotide sequence ID" value="NZ_JBBKYA010000002.1"/>
</dbReference>
<sequence>MLNKLIIFGILFSLVSCSQAEEKISEELQGKVLGLHDELMPKTEEIVSLQAQLDSLSTGKDSVHVNKLKRALAKSDQAMMDWMHQFSMDSLSKMDVKSKVEYLGKQYTQLKDLQKLTDSTLHAAKAYRP</sequence>
<protein>
    <recommendedName>
        <fullName evidence="3">Viral A-type inclusion protein</fullName>
    </recommendedName>
</protein>
<evidence type="ECO:0000313" key="2">
    <source>
        <dbReference type="Proteomes" id="UP001598114"/>
    </source>
</evidence>
<reference evidence="1 2" key="1">
    <citation type="submission" date="2024-03" db="EMBL/GenBank/DDBJ databases">
        <title>Aquirufa genome sequencing.</title>
        <authorList>
            <person name="Pitt A."/>
            <person name="Hahn M.W."/>
        </authorList>
    </citation>
    <scope>NUCLEOTIDE SEQUENCE [LARGE SCALE GENOMIC DNA]</scope>
    <source>
        <strain evidence="1 2">PLAD-142S6K</strain>
    </source>
</reference>
<accession>A0ABW6CZK6</accession>
<comment type="caution">
    <text evidence="1">The sequence shown here is derived from an EMBL/GenBank/DDBJ whole genome shotgun (WGS) entry which is preliminary data.</text>
</comment>
<evidence type="ECO:0008006" key="3">
    <source>
        <dbReference type="Google" id="ProtNLM"/>
    </source>
</evidence>
<dbReference type="Proteomes" id="UP001598114">
    <property type="component" value="Unassembled WGS sequence"/>
</dbReference>
<gene>
    <name evidence="1" type="ORF">SKC38_04070</name>
</gene>